<sequence length="255" mass="29624">MIKRFKTIVVDDEYPARLMMKELIGKHLDTIEVIGEAENGRTAIAMINALKPDLIFLDIQMPDMEAFSMLLQLDHKPMVVFTTAYEQYAVKAFEEHAVDYLLKPIEEVRFDKCIIKVRKFVNAAPQVVDYNSLKQFFDHLQPKKEITAIPIKTKDKIILVRLSKISYLLAEQGYVMIYTDNGDKFLTELSLSELEGKLPSSFLRIQRSYIINTEKILEINRYFNNRLIILMNDNEHTKIISGTTYINQIRLALDL</sequence>
<dbReference type="SUPFAM" id="SSF52172">
    <property type="entry name" value="CheY-like"/>
    <property type="match status" value="1"/>
</dbReference>
<dbReference type="Pfam" id="PF00072">
    <property type="entry name" value="Response_reg"/>
    <property type="match status" value="1"/>
</dbReference>
<feature type="domain" description="Response regulatory" evidence="2">
    <location>
        <begin position="6"/>
        <end position="118"/>
    </location>
</feature>
<dbReference type="OrthoDB" id="9787344at2"/>
<dbReference type="PROSITE" id="PS50110">
    <property type="entry name" value="RESPONSE_REGULATORY"/>
    <property type="match status" value="1"/>
</dbReference>
<feature type="domain" description="HTH LytTR-type" evidence="3">
    <location>
        <begin position="149"/>
        <end position="255"/>
    </location>
</feature>
<comment type="caution">
    <text evidence="4">The sequence shown here is derived from an EMBL/GenBank/DDBJ whole genome shotgun (WGS) entry which is preliminary data.</text>
</comment>
<organism evidence="4 5">
    <name type="scientific">Pedobacter psychrodurus</name>
    <dbReference type="NCBI Taxonomy" id="2530456"/>
    <lineage>
        <taxon>Bacteria</taxon>
        <taxon>Pseudomonadati</taxon>
        <taxon>Bacteroidota</taxon>
        <taxon>Sphingobacteriia</taxon>
        <taxon>Sphingobacteriales</taxon>
        <taxon>Sphingobacteriaceae</taxon>
        <taxon>Pedobacter</taxon>
    </lineage>
</organism>
<dbReference type="PROSITE" id="PS50930">
    <property type="entry name" value="HTH_LYTTR"/>
    <property type="match status" value="1"/>
</dbReference>
<dbReference type="RefSeq" id="WP_131528338.1">
    <property type="nucleotide sequence ID" value="NZ_SJSO01000004.1"/>
</dbReference>
<keyword evidence="1" id="KW-0597">Phosphoprotein</keyword>
<evidence type="ECO:0000313" key="5">
    <source>
        <dbReference type="Proteomes" id="UP000293925"/>
    </source>
</evidence>
<dbReference type="PANTHER" id="PTHR37299">
    <property type="entry name" value="TRANSCRIPTIONAL REGULATOR-RELATED"/>
    <property type="match status" value="1"/>
</dbReference>
<dbReference type="InterPro" id="IPR046947">
    <property type="entry name" value="LytR-like"/>
</dbReference>
<dbReference type="Pfam" id="PF04397">
    <property type="entry name" value="LytTR"/>
    <property type="match status" value="1"/>
</dbReference>
<keyword evidence="5" id="KW-1185">Reference proteome</keyword>
<gene>
    <name evidence="4" type="ORF">EZ456_06110</name>
</gene>
<evidence type="ECO:0000259" key="3">
    <source>
        <dbReference type="PROSITE" id="PS50930"/>
    </source>
</evidence>
<feature type="modified residue" description="4-aspartylphosphate" evidence="1">
    <location>
        <position position="58"/>
    </location>
</feature>
<proteinExistence type="predicted"/>
<dbReference type="SMART" id="SM00850">
    <property type="entry name" value="LytTR"/>
    <property type="match status" value="1"/>
</dbReference>
<dbReference type="Proteomes" id="UP000293925">
    <property type="component" value="Unassembled WGS sequence"/>
</dbReference>
<dbReference type="EMBL" id="SJSO01000004">
    <property type="protein sequence ID" value="TCD28259.1"/>
    <property type="molecule type" value="Genomic_DNA"/>
</dbReference>
<evidence type="ECO:0000313" key="4">
    <source>
        <dbReference type="EMBL" id="TCD28259.1"/>
    </source>
</evidence>
<reference evidence="4 5" key="1">
    <citation type="submission" date="2019-02" db="EMBL/GenBank/DDBJ databases">
        <title>Pedobacter sp. RP-3-21 sp. nov., isolated from Arctic soil.</title>
        <authorList>
            <person name="Dahal R.H."/>
        </authorList>
    </citation>
    <scope>NUCLEOTIDE SEQUENCE [LARGE SCALE GENOMIC DNA]</scope>
    <source>
        <strain evidence="4 5">RP-3-21</strain>
    </source>
</reference>
<dbReference type="InterPro" id="IPR001789">
    <property type="entry name" value="Sig_transdc_resp-reg_receiver"/>
</dbReference>
<dbReference type="SMART" id="SM00448">
    <property type="entry name" value="REC"/>
    <property type="match status" value="1"/>
</dbReference>
<name>A0A4R0Q5A3_9SPHI</name>
<dbReference type="GO" id="GO:0000156">
    <property type="term" value="F:phosphorelay response regulator activity"/>
    <property type="evidence" value="ECO:0007669"/>
    <property type="project" value="InterPro"/>
</dbReference>
<evidence type="ECO:0000256" key="1">
    <source>
        <dbReference type="PROSITE-ProRule" id="PRU00169"/>
    </source>
</evidence>
<dbReference type="InterPro" id="IPR011006">
    <property type="entry name" value="CheY-like_superfamily"/>
</dbReference>
<dbReference type="Gene3D" id="2.40.50.1020">
    <property type="entry name" value="LytTr DNA-binding domain"/>
    <property type="match status" value="1"/>
</dbReference>
<accession>A0A4R0Q5A3</accession>
<dbReference type="Gene3D" id="3.40.50.2300">
    <property type="match status" value="1"/>
</dbReference>
<dbReference type="GO" id="GO:0003677">
    <property type="term" value="F:DNA binding"/>
    <property type="evidence" value="ECO:0007669"/>
    <property type="project" value="InterPro"/>
</dbReference>
<protein>
    <submittedName>
        <fullName evidence="4">Response regulator</fullName>
    </submittedName>
</protein>
<dbReference type="InterPro" id="IPR007492">
    <property type="entry name" value="LytTR_DNA-bd_dom"/>
</dbReference>
<dbReference type="PANTHER" id="PTHR37299:SF1">
    <property type="entry name" value="STAGE 0 SPORULATION PROTEIN A HOMOLOG"/>
    <property type="match status" value="1"/>
</dbReference>
<dbReference type="AlphaFoldDB" id="A0A4R0Q5A3"/>
<evidence type="ECO:0000259" key="2">
    <source>
        <dbReference type="PROSITE" id="PS50110"/>
    </source>
</evidence>